<evidence type="ECO:0008006" key="4">
    <source>
        <dbReference type="Google" id="ProtNLM"/>
    </source>
</evidence>
<protein>
    <recommendedName>
        <fullName evidence="4">DUF2157 domain-containing protein</fullName>
    </recommendedName>
</protein>
<dbReference type="OrthoDB" id="660047at2"/>
<comment type="caution">
    <text evidence="2">The sequence shown here is derived from an EMBL/GenBank/DDBJ whole genome shotgun (WGS) entry which is preliminary data.</text>
</comment>
<feature type="transmembrane region" description="Helical" evidence="1">
    <location>
        <begin position="304"/>
        <end position="323"/>
    </location>
</feature>
<accession>A0A3E1P9P4</accession>
<feature type="transmembrane region" description="Helical" evidence="1">
    <location>
        <begin position="167"/>
        <end position="197"/>
    </location>
</feature>
<keyword evidence="3" id="KW-1185">Reference proteome</keyword>
<gene>
    <name evidence="2" type="ORF">DXN04_05310</name>
</gene>
<feature type="transmembrane region" description="Helical" evidence="1">
    <location>
        <begin position="255"/>
        <end position="273"/>
    </location>
</feature>
<feature type="transmembrane region" description="Helical" evidence="1">
    <location>
        <begin position="218"/>
        <end position="235"/>
    </location>
</feature>
<keyword evidence="1" id="KW-0812">Transmembrane</keyword>
<dbReference type="Proteomes" id="UP000261174">
    <property type="component" value="Unassembled WGS sequence"/>
</dbReference>
<keyword evidence="1" id="KW-0472">Membrane</keyword>
<evidence type="ECO:0000313" key="3">
    <source>
        <dbReference type="Proteomes" id="UP000261174"/>
    </source>
</evidence>
<reference evidence="2 3" key="1">
    <citation type="submission" date="2018-08" db="EMBL/GenBank/DDBJ databases">
        <title>Chitinophaga sp. K20C18050901, a novel bacterium isolated from forest soil.</title>
        <authorList>
            <person name="Wang C."/>
        </authorList>
    </citation>
    <scope>NUCLEOTIDE SEQUENCE [LARGE SCALE GENOMIC DNA]</scope>
    <source>
        <strain evidence="2 3">K20C18050901</strain>
    </source>
</reference>
<evidence type="ECO:0000313" key="2">
    <source>
        <dbReference type="EMBL" id="RFM36915.1"/>
    </source>
</evidence>
<organism evidence="2 3">
    <name type="scientific">Chitinophaga silvisoli</name>
    <dbReference type="NCBI Taxonomy" id="2291814"/>
    <lineage>
        <taxon>Bacteria</taxon>
        <taxon>Pseudomonadati</taxon>
        <taxon>Bacteroidota</taxon>
        <taxon>Chitinophagia</taxon>
        <taxon>Chitinophagales</taxon>
        <taxon>Chitinophagaceae</taxon>
        <taxon>Chitinophaga</taxon>
    </lineage>
</organism>
<dbReference type="AlphaFoldDB" id="A0A3E1P9P4"/>
<feature type="transmembrane region" description="Helical" evidence="1">
    <location>
        <begin position="81"/>
        <end position="101"/>
    </location>
</feature>
<keyword evidence="1" id="KW-1133">Transmembrane helix</keyword>
<dbReference type="EMBL" id="QTJV01000001">
    <property type="protein sequence ID" value="RFM36915.1"/>
    <property type="molecule type" value="Genomic_DNA"/>
</dbReference>
<feature type="transmembrane region" description="Helical" evidence="1">
    <location>
        <begin position="48"/>
        <end position="74"/>
    </location>
</feature>
<dbReference type="RefSeq" id="WP_116852235.1">
    <property type="nucleotide sequence ID" value="NZ_QTJV01000001.1"/>
</dbReference>
<name>A0A3E1P9P4_9BACT</name>
<proteinExistence type="predicted"/>
<evidence type="ECO:0000256" key="1">
    <source>
        <dbReference type="SAM" id="Phobius"/>
    </source>
</evidence>
<sequence>MIAYNKQQLDNREIIIEAEKAFRRQLITQEELNGIKAAYPVDLYTPNMYLRIGLFILSLIIGIFSYGFLCLIMLSGATEHVFGGINIFFAIGSYIVLELLVKEKKHYKSGADAAMMWMSGGSFIGGLVLFDIHMSPTAMGIIVLIVSMWFFLRFADQVMGWVAQLALLYILLINLTSLLLILPFVIMGVSFGMYWLLRNLVNQEAFRHYKGVMKGMQALALLALYAGGNYFLVRVTYESWHYTPEGEVKGLPMGWLFWMLTVVVPLAYLFFGLKNKDQILLRVGLVLVAAIVFTIRYYHSVAPLEVAMTIGGLIMILLAYGIIRYLKEPKHGFTSEEDDEKGTLEALQIESIVISQTFKTGAPAKDRFDFGGGSASGGGASGQY</sequence>
<feature type="transmembrane region" description="Helical" evidence="1">
    <location>
        <begin position="280"/>
        <end position="298"/>
    </location>
</feature>